<reference evidence="1 2" key="1">
    <citation type="submission" date="2016-07" db="EMBL/GenBank/DDBJ databases">
        <title>Multiple horizontal gene transfer events from other fungi enriched the ability of initially mycotrophic Trichoderma (Ascomycota) to feed on dead plant biomass.</title>
        <authorList>
            <consortium name="DOE Joint Genome Institute"/>
            <person name="Aerts A."/>
            <person name="Atanasova L."/>
            <person name="Chenthamara K."/>
            <person name="Zhang J."/>
            <person name="Grujic M."/>
            <person name="Henrissat B."/>
            <person name="Kuo A."/>
            <person name="Salamov A."/>
            <person name="Lipzen A."/>
            <person name="Labutti K."/>
            <person name="Barry K."/>
            <person name="Miao Y."/>
            <person name="Rahimi M.J."/>
            <person name="Shen Q."/>
            <person name="Grigoriev I.V."/>
            <person name="Kubicek C.P."/>
            <person name="Druzhinina I.S."/>
        </authorList>
    </citation>
    <scope>NUCLEOTIDE SEQUENCE [LARGE SCALE GENOMIC DNA]</scope>
    <source>
        <strain evidence="1 2">ATCC 18648</strain>
    </source>
</reference>
<proteinExistence type="predicted"/>
<name>A0A2T4CIL6_TRILO</name>
<evidence type="ECO:0000313" key="1">
    <source>
        <dbReference type="EMBL" id="PTB81362.1"/>
    </source>
</evidence>
<dbReference type="EMBL" id="KZ679126">
    <property type="protein sequence ID" value="PTB81362.1"/>
    <property type="molecule type" value="Genomic_DNA"/>
</dbReference>
<keyword evidence="2" id="KW-1185">Reference proteome</keyword>
<organism evidence="1 2">
    <name type="scientific">Trichoderma longibrachiatum ATCC 18648</name>
    <dbReference type="NCBI Taxonomy" id="983965"/>
    <lineage>
        <taxon>Eukaryota</taxon>
        <taxon>Fungi</taxon>
        <taxon>Dikarya</taxon>
        <taxon>Ascomycota</taxon>
        <taxon>Pezizomycotina</taxon>
        <taxon>Sordariomycetes</taxon>
        <taxon>Hypocreomycetidae</taxon>
        <taxon>Hypocreales</taxon>
        <taxon>Hypocreaceae</taxon>
        <taxon>Trichoderma</taxon>
    </lineage>
</organism>
<accession>A0A2T4CIL6</accession>
<sequence>MSIGRVTLFCCSFASWTSKGMQSAEQRFASCASHPRNSCIALPQLDACRCREQHTKALTGGKCALEGWIWSG</sequence>
<dbReference type="Proteomes" id="UP000240760">
    <property type="component" value="Unassembled WGS sequence"/>
</dbReference>
<protein>
    <submittedName>
        <fullName evidence="1">Uncharacterized protein</fullName>
    </submittedName>
</protein>
<dbReference type="AlphaFoldDB" id="A0A2T4CIL6"/>
<gene>
    <name evidence="1" type="ORF">M440DRAFT_1396514</name>
</gene>
<evidence type="ECO:0000313" key="2">
    <source>
        <dbReference type="Proteomes" id="UP000240760"/>
    </source>
</evidence>